<comment type="caution">
    <text evidence="2">The sequence shown here is derived from an EMBL/GenBank/DDBJ whole genome shotgun (WGS) entry which is preliminary data.</text>
</comment>
<proteinExistence type="inferred from homology"/>
<dbReference type="PANTHER" id="PTHR33797:SF2">
    <property type="entry name" value="ORGANIC HYDROPEROXIDE RESISTANCE PROTEIN-LIKE"/>
    <property type="match status" value="1"/>
</dbReference>
<comment type="similarity">
    <text evidence="1">Belongs to the OsmC/Ohr family.</text>
</comment>
<evidence type="ECO:0000256" key="1">
    <source>
        <dbReference type="ARBA" id="ARBA00007378"/>
    </source>
</evidence>
<dbReference type="PANTHER" id="PTHR33797">
    <property type="entry name" value="ORGANIC HYDROPEROXIDE RESISTANCE PROTEIN-LIKE"/>
    <property type="match status" value="1"/>
</dbReference>
<gene>
    <name evidence="2" type="ORF">FEZ48_03395</name>
</gene>
<sequence length="141" mass="15368">MNMDKPLFETKIVNKNGVDGVAYVNTSEGLRVVTSSPLSDAPGTNPEELFGLAMTTCLNATIQSLLKARGFANESRVESTIQLKRESSGVGFFFDVKLFASIKDFDFKEAEQIVASAEKRCPVSKLTQGAETLEIHTVPYS</sequence>
<dbReference type="InterPro" id="IPR015946">
    <property type="entry name" value="KH_dom-like_a/b"/>
</dbReference>
<dbReference type="InterPro" id="IPR003718">
    <property type="entry name" value="OsmC/Ohr_fam"/>
</dbReference>
<dbReference type="Proteomes" id="UP000307201">
    <property type="component" value="Unassembled WGS sequence"/>
</dbReference>
<evidence type="ECO:0000313" key="2">
    <source>
        <dbReference type="EMBL" id="TLQ08702.1"/>
    </source>
</evidence>
<organism evidence="2 3">
    <name type="scientific">Marinilactibacillus psychrotolerans</name>
    <dbReference type="NCBI Taxonomy" id="191770"/>
    <lineage>
        <taxon>Bacteria</taxon>
        <taxon>Bacillati</taxon>
        <taxon>Bacillota</taxon>
        <taxon>Bacilli</taxon>
        <taxon>Lactobacillales</taxon>
        <taxon>Carnobacteriaceae</taxon>
        <taxon>Marinilactibacillus</taxon>
    </lineage>
</organism>
<dbReference type="EMBL" id="VBTE01000006">
    <property type="protein sequence ID" value="TLQ08702.1"/>
    <property type="molecule type" value="Genomic_DNA"/>
</dbReference>
<name>A0A5R9C6I0_9LACT</name>
<accession>A0A5R9C6I0</accession>
<dbReference type="GO" id="GO:0006979">
    <property type="term" value="P:response to oxidative stress"/>
    <property type="evidence" value="ECO:0007669"/>
    <property type="project" value="InterPro"/>
</dbReference>
<dbReference type="InterPro" id="IPR019953">
    <property type="entry name" value="OHR"/>
</dbReference>
<dbReference type="OrthoDB" id="9797508at2"/>
<dbReference type="SUPFAM" id="SSF82784">
    <property type="entry name" value="OsmC-like"/>
    <property type="match status" value="1"/>
</dbReference>
<protein>
    <submittedName>
        <fullName evidence="2">OsmC family peroxiredoxin</fullName>
    </submittedName>
</protein>
<dbReference type="AlphaFoldDB" id="A0A5R9C6I0"/>
<dbReference type="STRING" id="191770.SAMN04488013_10359"/>
<dbReference type="Gene3D" id="3.30.300.20">
    <property type="match status" value="1"/>
</dbReference>
<evidence type="ECO:0000313" key="3">
    <source>
        <dbReference type="Proteomes" id="UP000307201"/>
    </source>
</evidence>
<dbReference type="InterPro" id="IPR036102">
    <property type="entry name" value="OsmC/Ohrsf"/>
</dbReference>
<dbReference type="Pfam" id="PF02566">
    <property type="entry name" value="OsmC"/>
    <property type="match status" value="1"/>
</dbReference>
<reference evidence="2 3" key="1">
    <citation type="submission" date="2019-05" db="EMBL/GenBank/DDBJ databases">
        <title>The metagenome of a microbial culture collection derived from dairy environment covers the genomic content of the human microbiome.</title>
        <authorList>
            <person name="Roder T."/>
            <person name="Wuthrich D."/>
            <person name="Sattari Z."/>
            <person name="Von Ah U."/>
            <person name="Bar C."/>
            <person name="Ronchi F."/>
            <person name="Macpherson A.J."/>
            <person name="Ganal-Vonarburg S.C."/>
            <person name="Bruggmann R."/>
            <person name="Vergeres G."/>
        </authorList>
    </citation>
    <scope>NUCLEOTIDE SEQUENCE [LARGE SCALE GENOMIC DNA]</scope>
    <source>
        <strain evidence="2 3">FAM 24235</strain>
    </source>
</reference>